<name>A0ABT7S9X4_9CELL</name>
<dbReference type="SMART" id="SM00710">
    <property type="entry name" value="PbH1"/>
    <property type="match status" value="18"/>
</dbReference>
<dbReference type="InterPro" id="IPR012334">
    <property type="entry name" value="Pectin_lyas_fold"/>
</dbReference>
<dbReference type="InterPro" id="IPR029058">
    <property type="entry name" value="AB_hydrolase_fold"/>
</dbReference>
<dbReference type="SUPFAM" id="SSF53474">
    <property type="entry name" value="alpha/beta-Hydrolases"/>
    <property type="match status" value="1"/>
</dbReference>
<keyword evidence="2" id="KW-0719">Serine esterase</keyword>
<feature type="region of interest" description="Disordered" evidence="5">
    <location>
        <begin position="813"/>
        <end position="832"/>
    </location>
</feature>
<protein>
    <submittedName>
        <fullName evidence="6">Cutinase family protein</fullName>
    </submittedName>
</protein>
<feature type="region of interest" description="Disordered" evidence="5">
    <location>
        <begin position="1050"/>
        <end position="1069"/>
    </location>
</feature>
<dbReference type="Gene3D" id="2.60.40.2700">
    <property type="match status" value="5"/>
</dbReference>
<accession>A0ABT7S9X4</accession>
<reference evidence="6 7" key="1">
    <citation type="submission" date="2023-06" db="EMBL/GenBank/DDBJ databases">
        <title>Cellulomonas sp. MW9 Whole genome sequence.</title>
        <authorList>
            <person name="Park S."/>
        </authorList>
    </citation>
    <scope>NUCLEOTIDE SEQUENCE [LARGE SCALE GENOMIC DNA]</scope>
    <source>
        <strain evidence="6 7">MW9</strain>
    </source>
</reference>
<dbReference type="Pfam" id="PF01083">
    <property type="entry name" value="Cutinase"/>
    <property type="match status" value="1"/>
</dbReference>
<evidence type="ECO:0000256" key="3">
    <source>
        <dbReference type="ARBA" id="ARBA00022801"/>
    </source>
</evidence>
<dbReference type="Gene3D" id="2.160.20.10">
    <property type="entry name" value="Single-stranded right-handed beta-helix, Pectin lyase-like"/>
    <property type="match status" value="4"/>
</dbReference>
<dbReference type="Proteomes" id="UP001321453">
    <property type="component" value="Unassembled WGS sequence"/>
</dbReference>
<gene>
    <name evidence="6" type="ORF">QRT05_13605</name>
</gene>
<feature type="compositionally biased region" description="Basic and acidic residues" evidence="5">
    <location>
        <begin position="1050"/>
        <end position="1059"/>
    </location>
</feature>
<evidence type="ECO:0000313" key="6">
    <source>
        <dbReference type="EMBL" id="MDM7832371.1"/>
    </source>
</evidence>
<evidence type="ECO:0000256" key="2">
    <source>
        <dbReference type="ARBA" id="ARBA00022487"/>
    </source>
</evidence>
<dbReference type="EMBL" id="JAUCGR010000003">
    <property type="protein sequence ID" value="MDM7832371.1"/>
    <property type="molecule type" value="Genomic_DNA"/>
</dbReference>
<feature type="region of interest" description="Disordered" evidence="5">
    <location>
        <begin position="1284"/>
        <end position="1306"/>
    </location>
</feature>
<feature type="region of interest" description="Disordered" evidence="5">
    <location>
        <begin position="1519"/>
        <end position="1538"/>
    </location>
</feature>
<dbReference type="SMART" id="SM01110">
    <property type="entry name" value="Cutinase"/>
    <property type="match status" value="1"/>
</dbReference>
<dbReference type="InterPro" id="IPR000675">
    <property type="entry name" value="Cutinase/axe"/>
</dbReference>
<comment type="similarity">
    <text evidence="1">Belongs to the cutinase family.</text>
</comment>
<comment type="caution">
    <text evidence="6">The sequence shown here is derived from an EMBL/GenBank/DDBJ whole genome shotgun (WGS) entry which is preliminary data.</text>
</comment>
<organism evidence="6 7">
    <name type="scientific">Cellulomonas edaphi</name>
    <dbReference type="NCBI Taxonomy" id="3053468"/>
    <lineage>
        <taxon>Bacteria</taxon>
        <taxon>Bacillati</taxon>
        <taxon>Actinomycetota</taxon>
        <taxon>Actinomycetes</taxon>
        <taxon>Micrococcales</taxon>
        <taxon>Cellulomonadaceae</taxon>
        <taxon>Cellulomonas</taxon>
    </lineage>
</organism>
<dbReference type="InterPro" id="IPR006626">
    <property type="entry name" value="PbH1"/>
</dbReference>
<dbReference type="Gene3D" id="3.40.50.1820">
    <property type="entry name" value="alpha/beta hydrolase"/>
    <property type="match status" value="1"/>
</dbReference>
<keyword evidence="7" id="KW-1185">Reference proteome</keyword>
<evidence type="ECO:0000313" key="7">
    <source>
        <dbReference type="Proteomes" id="UP001321453"/>
    </source>
</evidence>
<dbReference type="RefSeq" id="WP_289447841.1">
    <property type="nucleotide sequence ID" value="NZ_JAUCGR010000003.1"/>
</dbReference>
<proteinExistence type="inferred from homology"/>
<evidence type="ECO:0000256" key="5">
    <source>
        <dbReference type="SAM" id="MobiDB-lite"/>
    </source>
</evidence>
<keyword evidence="4" id="KW-1015">Disulfide bond</keyword>
<dbReference type="PANTHER" id="PTHR33630:SF9">
    <property type="entry name" value="CUTINASE 4"/>
    <property type="match status" value="1"/>
</dbReference>
<evidence type="ECO:0000256" key="4">
    <source>
        <dbReference type="ARBA" id="ARBA00023157"/>
    </source>
</evidence>
<evidence type="ECO:0000256" key="1">
    <source>
        <dbReference type="ARBA" id="ARBA00007534"/>
    </source>
</evidence>
<dbReference type="PANTHER" id="PTHR33630">
    <property type="entry name" value="CUTINASE RV1984C-RELATED-RELATED"/>
    <property type="match status" value="1"/>
</dbReference>
<keyword evidence="3" id="KW-0378">Hydrolase</keyword>
<feature type="compositionally biased region" description="Polar residues" evidence="5">
    <location>
        <begin position="1528"/>
        <end position="1537"/>
    </location>
</feature>
<sequence length="1877" mass="186230">MRNGGAVRVETRAGGIVSESVGRTRARLVITVGLALALLVGGGIAPSPAGAAVRAAKVFSATPTPKISGTPAVGKSLTALTGTWKPAPVTLKYRWYRSSTSISGATGSSYKLTSADAGKTITVRVTGSRTGYSTVTKTSAGLAIQKVLARSPVPTVGGTAAVGAKLTAKTGTWGPSPVTLTYQWFVGGIAVSRATAASYVVAAKDAGKAVKVRVTGTKRGYTTATRTSASVTIGKVLTPAPVPTISGTPAVGKPLTASAGTWGPAPVTVTYAWLRGGTPITGATAATYTPAVTDAGASLAVRVTGSKPSYTTAARTSSAVTVGKGVLTSTPTPTITGTAAIGSLLTASPGTWAPAPVTLSFRWLRDGAPIAGETGATHLVSDDDFGAAVTVEVTGTRSGYTSVTRASAPLNIEILQSFSAAPAPTIGGSPGVGKTLSAQPGSWSPAPVVLTYQWLRDGTPIAGATAQTYTLVAGDDGASIAVAVTGTKIGYASATRTSAPVVVSGAVTYGGTLTASTTWHAGRTVVLDSSLTIPLGVTLTIEAGTVVKSDGAALIVDGSLVVNGSPASPVVLTSLRDDTARGDTNDDADQTVPRAGDWVGIGVGSGGSLTARSAEVRFAATGIWGSGAKIVDVAGSSVRDSSYDGINISDDRSGANKGTSTIKVVGSTVLRAGGSGIVVQATGTPVGSGTQIPVPVVQGNTVVAAKDAAIRVRGDKLDGAALRGNDGSGNTLDAIFVGGTLTTSTSVPLGGLLLAIDNTTSWNTSPLVVAAGVTLTLDAGSVVKSLGGGLVVDGSLAINGTAASPVLLTSLRDDTAGGDSNGDDDQTNPAAGDWVGIAVGEGGSLKATSADVRYASSGVWAAGAHLVDLASSSVRDSAYTGISVTDDRSGANKGTSTIRVVGNTVIRAGGAGIFVEATGSPVGSGTQIPVPRVQNNTVSGSGDAAVVVHGDKLDGAALRDNGGSANAVDAILLSGTLTTSATVPLGGLPLGIDNTASPNWRPLVVAAGVTLAVDAGSVVKSLGGGMVIYGSLLINGTTASPVVFTSMRDDTAGGDRNGDDDQTIPQAGDWGGIAVRDGGSLTAAHADIRWAGTGVDASSANLVDVSASTVRDSSSTAISVGDDRTGADKGTSTIKVVGNTVLRAGGIGILVQATGAPVGSGTQIPVPLVQNNTVSGAREEAVRIRGDKLDGAKLRGNGGAENAVDAIVISGTLTTSASVPLGGLPLAIDNTASPNTAPLVVAAGATLTIGAGQVVKSLGGGLVVDGSLLVNGTGASPVVFTSLRDDSAGGDTNGDEDQTTPQAGDWGGITVLDGASVTVTSADVRRAYSGVDASFASVVDISASTFSDMTAYGLNVVDDRSGANKGTSTIRLVGNSVTRSGYGISVVATGAPVGSGTQTPVPVVQNNSVTACGSEAVRVRGDKLDGAKLRGNGGTGNGVNAILISGTLTTSATVPLGGLPLAIDNTTSWNTSPLVVAAGATLTIGAGQVIKSLGGGLAVNGSLVVSGTAAAPVVFTSLRDDSAGGDTNGDQDQTTPSAGDWAGISVGPGGAAELANAHLKYALTALTVESDGNATWSGAVSHVAAGLSAAGYADATGVNWGDPSGPSPIGTGASAEGAGAVVFPWIGYVAPPRPPVAPSQPVTSSPSCKTLTFVGLRGSGESPQGDDLTSLTADEYDADLFGGMVHEVYEQFAAVAHVSIKPLGIAYRASPVFPNVLWLPNYHDSIYDGVDKLVAALLDEHDACPSTKFVIVGYSQGALAIHIAMRLAAASSLQGSIRAIGLIADPGRLTFAEEDTYDEADSDAVLMYGDGIWPKAVIAGVDSGPLPSWAAEKTVSFCHDHDVVCRPGWGSTIGFHTDYSTSELTFLAHKLYYDKYL</sequence>